<dbReference type="AlphaFoldDB" id="A0A255IMQ5"/>
<dbReference type="RefSeq" id="WP_094376492.1">
    <property type="nucleotide sequence ID" value="NZ_NOKA02000029.1"/>
</dbReference>
<dbReference type="EMBL" id="QICS01000014">
    <property type="protein sequence ID" value="PXV86017.1"/>
    <property type="molecule type" value="Genomic_DNA"/>
</dbReference>
<evidence type="ECO:0000313" key="2">
    <source>
        <dbReference type="EMBL" id="PXV86017.1"/>
    </source>
</evidence>
<evidence type="ECO:0000256" key="1">
    <source>
        <dbReference type="SAM" id="Phobius"/>
    </source>
</evidence>
<evidence type="ECO:0000313" key="3">
    <source>
        <dbReference type="EMBL" id="RDY30736.1"/>
    </source>
</evidence>
<reference evidence="2 5" key="2">
    <citation type="submission" date="2018-05" db="EMBL/GenBank/DDBJ databases">
        <title>Genomic Encyclopedia of Type Strains, Phase IV (KMG-IV): sequencing the most valuable type-strain genomes for metagenomic binning, comparative biology and taxonomic classification.</title>
        <authorList>
            <person name="Goeker M."/>
        </authorList>
    </citation>
    <scope>NUCLEOTIDE SEQUENCE [LARGE SCALE GENOMIC DNA]</scope>
    <source>
        <strain evidence="2 5">DSM 28816</strain>
    </source>
</reference>
<keyword evidence="1" id="KW-0472">Membrane</keyword>
<reference evidence="3 4" key="1">
    <citation type="journal article" date="2017" name="Genome Announc.">
        <title>Draft Genome Sequence of a Sporulating and Motile Strain of Lachnotalea glycerini Isolated from Water in Quebec City, Canada.</title>
        <authorList>
            <person name="Maheux A.F."/>
            <person name="Boudreau D.K."/>
            <person name="Berube E."/>
            <person name="Boissinot M."/>
            <person name="Raymond F."/>
            <person name="Brodeur S."/>
            <person name="Corbeil J."/>
            <person name="Isabel S."/>
            <person name="Omar R.F."/>
            <person name="Bergeron M.G."/>
        </authorList>
    </citation>
    <scope>NUCLEOTIDE SEQUENCE [LARGE SCALE GENOMIC DNA]</scope>
    <source>
        <strain evidence="3 4">CCRI-19302</strain>
    </source>
</reference>
<keyword evidence="4" id="KW-1185">Reference proteome</keyword>
<gene>
    <name evidence="2" type="ORF">C8E03_11496</name>
    <name evidence="3" type="ORF">CG710_013070</name>
</gene>
<feature type="transmembrane region" description="Helical" evidence="1">
    <location>
        <begin position="78"/>
        <end position="100"/>
    </location>
</feature>
<evidence type="ECO:0000313" key="5">
    <source>
        <dbReference type="Proteomes" id="UP000247523"/>
    </source>
</evidence>
<keyword evidence="1" id="KW-0812">Transmembrane</keyword>
<feature type="transmembrane region" description="Helical" evidence="1">
    <location>
        <begin position="39"/>
        <end position="58"/>
    </location>
</feature>
<dbReference type="Proteomes" id="UP000216411">
    <property type="component" value="Unassembled WGS sequence"/>
</dbReference>
<dbReference type="Proteomes" id="UP000247523">
    <property type="component" value="Unassembled WGS sequence"/>
</dbReference>
<dbReference type="OrthoDB" id="2054616at2"/>
<protein>
    <submittedName>
        <fullName evidence="3">DUF3021 family protein</fullName>
    </submittedName>
</protein>
<sequence>MSKIKSILNTFVYVTTAVVFATAVYIKIFWKNSDLSVDILWEILSVSLFCSFGNLFYINKHNDFKDSWSKKQLVIRTVLHYFYINLIVIGFGIFYEWFYWYRIDMMLAILVMILVIFATIWFVNLQRDKRLAIQLNQKIREYYTKE</sequence>
<reference evidence="3" key="3">
    <citation type="submission" date="2018-07" db="EMBL/GenBank/DDBJ databases">
        <authorList>
            <person name="Quirk P.G."/>
            <person name="Krulwich T.A."/>
        </authorList>
    </citation>
    <scope>NUCLEOTIDE SEQUENCE</scope>
    <source>
        <strain evidence="3">CCRI-19302</strain>
    </source>
</reference>
<comment type="caution">
    <text evidence="2">The sequence shown here is derived from an EMBL/GenBank/DDBJ whole genome shotgun (WGS) entry which is preliminary data.</text>
</comment>
<dbReference type="EMBL" id="NOKA02000029">
    <property type="protein sequence ID" value="RDY30736.1"/>
    <property type="molecule type" value="Genomic_DNA"/>
</dbReference>
<feature type="transmembrane region" description="Helical" evidence="1">
    <location>
        <begin position="106"/>
        <end position="125"/>
    </location>
</feature>
<accession>A0A255IMQ5</accession>
<organism evidence="2 5">
    <name type="scientific">Lachnotalea glycerini</name>
    <dbReference type="NCBI Taxonomy" id="1763509"/>
    <lineage>
        <taxon>Bacteria</taxon>
        <taxon>Bacillati</taxon>
        <taxon>Bacillota</taxon>
        <taxon>Clostridia</taxon>
        <taxon>Lachnospirales</taxon>
        <taxon>Lachnospiraceae</taxon>
        <taxon>Lachnotalea</taxon>
    </lineage>
</organism>
<proteinExistence type="predicted"/>
<name>A0A255IMQ5_9FIRM</name>
<evidence type="ECO:0000313" key="4">
    <source>
        <dbReference type="Proteomes" id="UP000216411"/>
    </source>
</evidence>
<feature type="transmembrane region" description="Helical" evidence="1">
    <location>
        <begin position="7"/>
        <end position="27"/>
    </location>
</feature>
<keyword evidence="1" id="KW-1133">Transmembrane helix</keyword>